<keyword evidence="2" id="KW-1185">Reference proteome</keyword>
<dbReference type="Proteomes" id="UP000837857">
    <property type="component" value="Chromosome 23"/>
</dbReference>
<reference evidence="1" key="1">
    <citation type="submission" date="2022-03" db="EMBL/GenBank/DDBJ databases">
        <authorList>
            <person name="Martin H S."/>
        </authorList>
    </citation>
    <scope>NUCLEOTIDE SEQUENCE</scope>
</reference>
<organism evidence="1 2">
    <name type="scientific">Iphiclides podalirius</name>
    <name type="common">scarce swallowtail</name>
    <dbReference type="NCBI Taxonomy" id="110791"/>
    <lineage>
        <taxon>Eukaryota</taxon>
        <taxon>Metazoa</taxon>
        <taxon>Ecdysozoa</taxon>
        <taxon>Arthropoda</taxon>
        <taxon>Hexapoda</taxon>
        <taxon>Insecta</taxon>
        <taxon>Pterygota</taxon>
        <taxon>Neoptera</taxon>
        <taxon>Endopterygota</taxon>
        <taxon>Lepidoptera</taxon>
        <taxon>Glossata</taxon>
        <taxon>Ditrysia</taxon>
        <taxon>Papilionoidea</taxon>
        <taxon>Papilionidae</taxon>
        <taxon>Papilioninae</taxon>
        <taxon>Iphiclides</taxon>
    </lineage>
</organism>
<evidence type="ECO:0000313" key="1">
    <source>
        <dbReference type="EMBL" id="CAH2056174.1"/>
    </source>
</evidence>
<evidence type="ECO:0000313" key="2">
    <source>
        <dbReference type="Proteomes" id="UP000837857"/>
    </source>
</evidence>
<feature type="non-terminal residue" evidence="1">
    <location>
        <position position="74"/>
    </location>
</feature>
<name>A0ABN8III2_9NEOP</name>
<accession>A0ABN8III2</accession>
<protein>
    <submittedName>
        <fullName evidence="1">Uncharacterized protein</fullName>
    </submittedName>
</protein>
<dbReference type="EMBL" id="OW152835">
    <property type="protein sequence ID" value="CAH2056174.1"/>
    <property type="molecule type" value="Genomic_DNA"/>
</dbReference>
<gene>
    <name evidence="1" type="ORF">IPOD504_LOCUS9435</name>
</gene>
<proteinExistence type="predicted"/>
<sequence>MQASRVFRGELSGALAREYFITHPVRVANNVTCVLISASTPLGRNDNAGGGRVYDRMFFRVRNMHIALRTSVPL</sequence>